<evidence type="ECO:0000313" key="3">
    <source>
        <dbReference type="Proteomes" id="UP000003240"/>
    </source>
</evidence>
<feature type="region of interest" description="Disordered" evidence="1">
    <location>
        <begin position="61"/>
        <end position="98"/>
    </location>
</feature>
<accession>F7NMR1</accession>
<reference evidence="2 3" key="1">
    <citation type="journal article" date="2011" name="EMBO J.">
        <title>Structural diversity of bacterial flagellar motors.</title>
        <authorList>
            <person name="Chen S."/>
            <person name="Beeby M."/>
            <person name="Murphy G.E."/>
            <person name="Leadbetter J.R."/>
            <person name="Hendrixson D.R."/>
            <person name="Briegel A."/>
            <person name="Li Z."/>
            <person name="Shi J."/>
            <person name="Tocheva E.I."/>
            <person name="Muller A."/>
            <person name="Dobro M.J."/>
            <person name="Jensen G.J."/>
        </authorList>
    </citation>
    <scope>NUCLEOTIDE SEQUENCE [LARGE SCALE GENOMIC DNA]</scope>
    <source>
        <strain evidence="2 3">DSM 6540</strain>
    </source>
</reference>
<feature type="non-terminal residue" evidence="2">
    <location>
        <position position="1"/>
    </location>
</feature>
<feature type="compositionally biased region" description="Gly residues" evidence="1">
    <location>
        <begin position="81"/>
        <end position="98"/>
    </location>
</feature>
<comment type="caution">
    <text evidence="2">The sequence shown here is derived from an EMBL/GenBank/DDBJ whole genome shotgun (WGS) entry which is preliminary data.</text>
</comment>
<sequence>EVLCACAKGRFDFVARVVAVVPTFGSFQGVSRRARIFFVVGASGESFWFLDARACVARQQNPGLNSSFPRFPWQDDERSGRPGGRGKTGGSLAGGRAD</sequence>
<dbReference type="Proteomes" id="UP000003240">
    <property type="component" value="Unassembled WGS sequence"/>
</dbReference>
<dbReference type="EMBL" id="AFGF01000185">
    <property type="protein sequence ID" value="EGO62669.1"/>
    <property type="molecule type" value="Genomic_DNA"/>
</dbReference>
<dbReference type="AlphaFoldDB" id="F7NMR1"/>
<keyword evidence="3" id="KW-1185">Reference proteome</keyword>
<evidence type="ECO:0000256" key="1">
    <source>
        <dbReference type="SAM" id="MobiDB-lite"/>
    </source>
</evidence>
<name>F7NMR1_9FIRM</name>
<protein>
    <submittedName>
        <fullName evidence="2">Uncharacterized protein</fullName>
    </submittedName>
</protein>
<organism evidence="2 3">
    <name type="scientific">Acetonema longum DSM 6540</name>
    <dbReference type="NCBI Taxonomy" id="1009370"/>
    <lineage>
        <taxon>Bacteria</taxon>
        <taxon>Bacillati</taxon>
        <taxon>Bacillota</taxon>
        <taxon>Negativicutes</taxon>
        <taxon>Acetonemataceae</taxon>
        <taxon>Acetonema</taxon>
    </lineage>
</organism>
<proteinExistence type="predicted"/>
<gene>
    <name evidence="2" type="ORF">ALO_16961</name>
</gene>
<evidence type="ECO:0000313" key="2">
    <source>
        <dbReference type="EMBL" id="EGO62669.1"/>
    </source>
</evidence>